<comment type="caution">
    <text evidence="3">The sequence shown here is derived from an EMBL/GenBank/DDBJ whole genome shotgun (WGS) entry which is preliminary data.</text>
</comment>
<keyword evidence="4" id="KW-1185">Reference proteome</keyword>
<feature type="domain" description="Thioredoxin" evidence="2">
    <location>
        <begin position="24"/>
        <end position="225"/>
    </location>
</feature>
<evidence type="ECO:0000313" key="3">
    <source>
        <dbReference type="EMBL" id="MFD1930911.1"/>
    </source>
</evidence>
<dbReference type="InterPro" id="IPR012336">
    <property type="entry name" value="Thioredoxin-like_fold"/>
</dbReference>
<accession>A0ABW4SQK6</accession>
<feature type="transmembrane region" description="Helical" evidence="1">
    <location>
        <begin position="15"/>
        <end position="35"/>
    </location>
</feature>
<organism evidence="3 4">
    <name type="scientific">Nonomuraea mangrovi</name>
    <dbReference type="NCBI Taxonomy" id="2316207"/>
    <lineage>
        <taxon>Bacteria</taxon>
        <taxon>Bacillati</taxon>
        <taxon>Actinomycetota</taxon>
        <taxon>Actinomycetes</taxon>
        <taxon>Streptosporangiales</taxon>
        <taxon>Streptosporangiaceae</taxon>
        <taxon>Nonomuraea</taxon>
    </lineage>
</organism>
<sequence length="226" mass="24706">MRAEDRRKEARRKNLAVTLSVVGVFVVVVAAMFAVNRLGSGQTSAVAAGESQLVRADSHRLQTAADGKVTLVEFLDFECEGCGAYFPVVEELRKQYAGKVTFVARYFPIGSHFNAERAARAVEAAAKQGKFEAMYQRMYETQKQWAEKQVPADAAFRGFAKDLGLDLAAWDKAYNDPATLERVKKDAKDGEALGVQGTPTFFLNGKKIEPRSSDEFKAAIDAALAG</sequence>
<evidence type="ECO:0000313" key="4">
    <source>
        <dbReference type="Proteomes" id="UP001597368"/>
    </source>
</evidence>
<dbReference type="PANTHER" id="PTHR35891:SF3">
    <property type="entry name" value="THIOL:DISULFIDE INTERCHANGE PROTEIN DSBL"/>
    <property type="match status" value="1"/>
</dbReference>
<dbReference type="PROSITE" id="PS51352">
    <property type="entry name" value="THIOREDOXIN_2"/>
    <property type="match status" value="1"/>
</dbReference>
<evidence type="ECO:0000259" key="2">
    <source>
        <dbReference type="PROSITE" id="PS51352"/>
    </source>
</evidence>
<dbReference type="InterPro" id="IPR013766">
    <property type="entry name" value="Thioredoxin_domain"/>
</dbReference>
<dbReference type="Pfam" id="PF13462">
    <property type="entry name" value="Thioredoxin_4"/>
    <property type="match status" value="1"/>
</dbReference>
<proteinExistence type="predicted"/>
<keyword evidence="1" id="KW-1133">Transmembrane helix</keyword>
<keyword evidence="1" id="KW-0472">Membrane</keyword>
<name>A0ABW4SQK6_9ACTN</name>
<dbReference type="EMBL" id="JBHUFV010000006">
    <property type="protein sequence ID" value="MFD1930911.1"/>
    <property type="molecule type" value="Genomic_DNA"/>
</dbReference>
<reference evidence="4" key="1">
    <citation type="journal article" date="2019" name="Int. J. Syst. Evol. Microbiol.">
        <title>The Global Catalogue of Microorganisms (GCM) 10K type strain sequencing project: providing services to taxonomists for standard genome sequencing and annotation.</title>
        <authorList>
            <consortium name="The Broad Institute Genomics Platform"/>
            <consortium name="The Broad Institute Genome Sequencing Center for Infectious Disease"/>
            <person name="Wu L."/>
            <person name="Ma J."/>
        </authorList>
    </citation>
    <scope>NUCLEOTIDE SEQUENCE [LARGE SCALE GENOMIC DNA]</scope>
    <source>
        <strain evidence="4">ICMP 6774ER</strain>
    </source>
</reference>
<dbReference type="Proteomes" id="UP001597368">
    <property type="component" value="Unassembled WGS sequence"/>
</dbReference>
<evidence type="ECO:0000256" key="1">
    <source>
        <dbReference type="SAM" id="Phobius"/>
    </source>
</evidence>
<gene>
    <name evidence="3" type="ORF">ACFSKW_05405</name>
</gene>
<dbReference type="SUPFAM" id="SSF52833">
    <property type="entry name" value="Thioredoxin-like"/>
    <property type="match status" value="1"/>
</dbReference>
<dbReference type="PANTHER" id="PTHR35891">
    <property type="entry name" value="THIOL:DISULFIDE INTERCHANGE PROTEIN DSBA"/>
    <property type="match status" value="1"/>
</dbReference>
<dbReference type="RefSeq" id="WP_379569767.1">
    <property type="nucleotide sequence ID" value="NZ_JBHUFV010000006.1"/>
</dbReference>
<dbReference type="InterPro" id="IPR036249">
    <property type="entry name" value="Thioredoxin-like_sf"/>
</dbReference>
<dbReference type="InterPro" id="IPR050824">
    <property type="entry name" value="Thiol_disulfide_DsbA"/>
</dbReference>
<keyword evidence="1" id="KW-0812">Transmembrane</keyword>
<dbReference type="Gene3D" id="3.40.30.10">
    <property type="entry name" value="Glutaredoxin"/>
    <property type="match status" value="1"/>
</dbReference>
<protein>
    <submittedName>
        <fullName evidence="3">DsbA family protein</fullName>
    </submittedName>
</protein>